<dbReference type="PATRIC" id="fig|1423734.3.peg.808"/>
<evidence type="ECO:0000256" key="4">
    <source>
        <dbReference type="ARBA" id="ARBA00022989"/>
    </source>
</evidence>
<feature type="transmembrane region" description="Helical" evidence="6">
    <location>
        <begin position="24"/>
        <end position="43"/>
    </location>
</feature>
<comment type="similarity">
    <text evidence="2 6">Belongs to the BI1 family.</text>
</comment>
<feature type="transmembrane region" description="Helical" evidence="6">
    <location>
        <begin position="218"/>
        <end position="237"/>
    </location>
</feature>
<dbReference type="GO" id="GO:0005886">
    <property type="term" value="C:plasma membrane"/>
    <property type="evidence" value="ECO:0007669"/>
    <property type="project" value="TreeGrafter"/>
</dbReference>
<keyword evidence="4 6" id="KW-1133">Transmembrane helix</keyword>
<evidence type="ECO:0000313" key="8">
    <source>
        <dbReference type="Proteomes" id="UP000051236"/>
    </source>
</evidence>
<dbReference type="Proteomes" id="UP000051236">
    <property type="component" value="Unassembled WGS sequence"/>
</dbReference>
<dbReference type="EMBL" id="AZGA01000011">
    <property type="protein sequence ID" value="KRM35773.1"/>
    <property type="molecule type" value="Genomic_DNA"/>
</dbReference>
<evidence type="ECO:0000256" key="3">
    <source>
        <dbReference type="ARBA" id="ARBA00022692"/>
    </source>
</evidence>
<feature type="transmembrane region" description="Helical" evidence="6">
    <location>
        <begin position="87"/>
        <end position="107"/>
    </location>
</feature>
<accession>A0A0R1Y1A7</accession>
<protein>
    <recommendedName>
        <fullName evidence="9">Integral membrane protein</fullName>
    </recommendedName>
</protein>
<sequence>MQQQVPTNEVVAKDEGLSRFFTRVYGYMAAGVLVSALVSYLALNTFRDQYASLLQAHPSVMWLLFIVEIGMVFAFRATTRRSSAVNAALFFSFAAVNGLVLSITLSYYSGRDITMAFITGAALFIALAIIGFVTKRNLSRIGQLSMALIVGLIIASVINMFAQSSFMQLIISYAGVVIFSLLTAYDNQWLKQIYYQATNVESGVGSVPLTNIAIMGALNLYLDFINIFLYILQIFGYDTNNN</sequence>
<evidence type="ECO:0000256" key="5">
    <source>
        <dbReference type="ARBA" id="ARBA00023136"/>
    </source>
</evidence>
<evidence type="ECO:0000256" key="1">
    <source>
        <dbReference type="ARBA" id="ARBA00004141"/>
    </source>
</evidence>
<dbReference type="STRING" id="1423734.FC83_GL000800"/>
<dbReference type="InterPro" id="IPR006214">
    <property type="entry name" value="Bax_inhibitor_1-related"/>
</dbReference>
<evidence type="ECO:0000256" key="2">
    <source>
        <dbReference type="ARBA" id="ARBA00010350"/>
    </source>
</evidence>
<feature type="transmembrane region" description="Helical" evidence="6">
    <location>
        <begin position="141"/>
        <end position="160"/>
    </location>
</feature>
<keyword evidence="8" id="KW-1185">Reference proteome</keyword>
<evidence type="ECO:0000313" key="7">
    <source>
        <dbReference type="EMBL" id="KRM35773.1"/>
    </source>
</evidence>
<organism evidence="7 8">
    <name type="scientific">Agrilactobacillus composti DSM 18527 = JCM 14202</name>
    <dbReference type="NCBI Taxonomy" id="1423734"/>
    <lineage>
        <taxon>Bacteria</taxon>
        <taxon>Bacillati</taxon>
        <taxon>Bacillota</taxon>
        <taxon>Bacilli</taxon>
        <taxon>Lactobacillales</taxon>
        <taxon>Lactobacillaceae</taxon>
        <taxon>Agrilactobacillus</taxon>
    </lineage>
</organism>
<evidence type="ECO:0008006" key="9">
    <source>
        <dbReference type="Google" id="ProtNLM"/>
    </source>
</evidence>
<feature type="transmembrane region" description="Helical" evidence="6">
    <location>
        <begin position="113"/>
        <end position="134"/>
    </location>
</feature>
<dbReference type="PANTHER" id="PTHR23291:SF50">
    <property type="entry name" value="PROTEIN LIFEGUARD 4"/>
    <property type="match status" value="1"/>
</dbReference>
<feature type="transmembrane region" description="Helical" evidence="6">
    <location>
        <begin position="55"/>
        <end position="75"/>
    </location>
</feature>
<dbReference type="Pfam" id="PF01027">
    <property type="entry name" value="Bax1-I"/>
    <property type="match status" value="1"/>
</dbReference>
<dbReference type="eggNOG" id="COG0670">
    <property type="taxonomic scope" value="Bacteria"/>
</dbReference>
<keyword evidence="3 6" id="KW-0812">Transmembrane</keyword>
<comment type="subcellular location">
    <subcellularLocation>
        <location evidence="1">Membrane</location>
        <topology evidence="1">Multi-pass membrane protein</topology>
    </subcellularLocation>
</comment>
<name>A0A0R1Y1A7_9LACO</name>
<dbReference type="RefSeq" id="WP_057002381.1">
    <property type="nucleotide sequence ID" value="NZ_AZGA01000011.1"/>
</dbReference>
<dbReference type="CDD" id="cd10432">
    <property type="entry name" value="BI-1-like_bacterial"/>
    <property type="match status" value="1"/>
</dbReference>
<dbReference type="PANTHER" id="PTHR23291">
    <property type="entry name" value="BAX INHIBITOR-RELATED"/>
    <property type="match status" value="1"/>
</dbReference>
<keyword evidence="5 6" id="KW-0472">Membrane</keyword>
<evidence type="ECO:0000256" key="6">
    <source>
        <dbReference type="RuleBase" id="RU004379"/>
    </source>
</evidence>
<gene>
    <name evidence="7" type="ORF">FC83_GL000800</name>
</gene>
<comment type="caution">
    <text evidence="7">The sequence shown here is derived from an EMBL/GenBank/DDBJ whole genome shotgun (WGS) entry which is preliminary data.</text>
</comment>
<feature type="transmembrane region" description="Helical" evidence="6">
    <location>
        <begin position="166"/>
        <end position="185"/>
    </location>
</feature>
<reference evidence="7 8" key="1">
    <citation type="journal article" date="2015" name="Genome Announc.">
        <title>Expanding the biotechnology potential of lactobacilli through comparative genomics of 213 strains and associated genera.</title>
        <authorList>
            <person name="Sun Z."/>
            <person name="Harris H.M."/>
            <person name="McCann A."/>
            <person name="Guo C."/>
            <person name="Argimon S."/>
            <person name="Zhang W."/>
            <person name="Yang X."/>
            <person name="Jeffery I.B."/>
            <person name="Cooney J.C."/>
            <person name="Kagawa T.F."/>
            <person name="Liu W."/>
            <person name="Song Y."/>
            <person name="Salvetti E."/>
            <person name="Wrobel A."/>
            <person name="Rasinkangas P."/>
            <person name="Parkhill J."/>
            <person name="Rea M.C."/>
            <person name="O'Sullivan O."/>
            <person name="Ritari J."/>
            <person name="Douillard F.P."/>
            <person name="Paul Ross R."/>
            <person name="Yang R."/>
            <person name="Briner A.E."/>
            <person name="Felis G.E."/>
            <person name="de Vos W.M."/>
            <person name="Barrangou R."/>
            <person name="Klaenhammer T.R."/>
            <person name="Caufield P.W."/>
            <person name="Cui Y."/>
            <person name="Zhang H."/>
            <person name="O'Toole P.W."/>
        </authorList>
    </citation>
    <scope>NUCLEOTIDE SEQUENCE [LARGE SCALE GENOMIC DNA]</scope>
    <source>
        <strain evidence="7 8">DSM 18527</strain>
    </source>
</reference>
<dbReference type="AlphaFoldDB" id="A0A0R1Y1A7"/>
<proteinExistence type="inferred from homology"/>